<dbReference type="CDD" id="cd04301">
    <property type="entry name" value="NAT_SF"/>
    <property type="match status" value="1"/>
</dbReference>
<comment type="caution">
    <text evidence="2">The sequence shown here is derived from an EMBL/GenBank/DDBJ whole genome shotgun (WGS) entry which is preliminary data.</text>
</comment>
<reference evidence="2 3" key="1">
    <citation type="submission" date="2021-03" db="EMBL/GenBank/DDBJ databases">
        <title>Identification of novel Bacillus strains.</title>
        <authorList>
            <person name="Xiao Z."/>
            <person name="Li Y."/>
            <person name="Shen J."/>
        </authorList>
    </citation>
    <scope>NUCLEOTIDE SEQUENCE [LARGE SCALE GENOMIC DNA]</scope>
    <source>
        <strain evidence="2 3">SY8</strain>
    </source>
</reference>
<protein>
    <submittedName>
        <fullName evidence="2">GNAT family N-acetyltransferase</fullName>
    </submittedName>
</protein>
<gene>
    <name evidence="2" type="ORF">J4P90_20800</name>
</gene>
<dbReference type="Pfam" id="PF00583">
    <property type="entry name" value="Acetyltransf_1"/>
    <property type="match status" value="1"/>
</dbReference>
<keyword evidence="3" id="KW-1185">Reference proteome</keyword>
<dbReference type="Proteomes" id="UP000677611">
    <property type="component" value="Unassembled WGS sequence"/>
</dbReference>
<feature type="domain" description="N-acetyltransferase" evidence="1">
    <location>
        <begin position="1"/>
        <end position="170"/>
    </location>
</feature>
<dbReference type="InterPro" id="IPR016181">
    <property type="entry name" value="Acyl_CoA_acyltransferase"/>
</dbReference>
<name>A0ABS3P326_9BACI</name>
<dbReference type="SUPFAM" id="SSF55729">
    <property type="entry name" value="Acyl-CoA N-acyltransferases (Nat)"/>
    <property type="match status" value="1"/>
</dbReference>
<proteinExistence type="predicted"/>
<accession>A0ABS3P326</accession>
<dbReference type="EMBL" id="JAGDQJ010000027">
    <property type="protein sequence ID" value="MBO1627613.1"/>
    <property type="molecule type" value="Genomic_DNA"/>
</dbReference>
<dbReference type="Gene3D" id="3.40.630.30">
    <property type="match status" value="1"/>
</dbReference>
<dbReference type="PROSITE" id="PS51186">
    <property type="entry name" value="GNAT"/>
    <property type="match status" value="1"/>
</dbReference>
<evidence type="ECO:0000313" key="2">
    <source>
        <dbReference type="EMBL" id="MBO1627613.1"/>
    </source>
</evidence>
<evidence type="ECO:0000259" key="1">
    <source>
        <dbReference type="PROSITE" id="PS51186"/>
    </source>
</evidence>
<dbReference type="InterPro" id="IPR000182">
    <property type="entry name" value="GNAT_dom"/>
</dbReference>
<evidence type="ECO:0000313" key="3">
    <source>
        <dbReference type="Proteomes" id="UP000677611"/>
    </source>
</evidence>
<organism evidence="2 3">
    <name type="scientific">Bacillus arachidis</name>
    <dbReference type="NCBI Taxonomy" id="2819290"/>
    <lineage>
        <taxon>Bacteria</taxon>
        <taxon>Bacillati</taxon>
        <taxon>Bacillota</taxon>
        <taxon>Bacilli</taxon>
        <taxon>Bacillales</taxon>
        <taxon>Bacillaceae</taxon>
        <taxon>Bacillus</taxon>
    </lineage>
</organism>
<sequence>MNIVPIQKDETLIRNMSKLYCMVHEGKDFDEMVERITRHIDYENFKGIVAISDENEIIGFVYGYESLEGQYYNHLLREALSSKQVDRWLHDCFEFVELAVHSDYRKKGVGTALHNYLLDGICNKTSVLTTQVSNNHARSLYEKLEWSNIMEPFHPSKDDVPYVIMGKDLSTV</sequence>